<accession>A0A914VM30</accession>
<dbReference type="InterPro" id="IPR036045">
    <property type="entry name" value="Sec1-like_sf"/>
</dbReference>
<dbReference type="AlphaFoldDB" id="A0A914VM30"/>
<comment type="similarity">
    <text evidence="1">Belongs to the STXBP/unc-18/SEC1 family.</text>
</comment>
<dbReference type="WBParaSite" id="PSAMB.scaffold2101size25404.g16412.t1">
    <property type="protein sequence ID" value="PSAMB.scaffold2101size25404.g16412.t1"/>
    <property type="gene ID" value="PSAMB.scaffold2101size25404.g16412"/>
</dbReference>
<dbReference type="InterPro" id="IPR043127">
    <property type="entry name" value="Sec-1-like_dom3a"/>
</dbReference>
<dbReference type="Gene3D" id="3.40.50.2060">
    <property type="match status" value="1"/>
</dbReference>
<name>A0A914VM30_9BILA</name>
<dbReference type="InterPro" id="IPR001619">
    <property type="entry name" value="Sec1-like"/>
</dbReference>
<dbReference type="PANTHER" id="PTHR11679">
    <property type="entry name" value="VESICLE PROTEIN SORTING-ASSOCIATED"/>
    <property type="match status" value="1"/>
</dbReference>
<sequence length="365" mass="41052">MIRVAGPGMKVLLMDKDTTSIVSCVYAQSEIMQREVYLFERIDSGAPREPIKHLKCVAFVRPTPDNVELLAQELRSPRYGQYYIYLSNVISKTDVKVLAEADEQETTIRYQNSSEAAKRVADGIKQLLTKESGLFEFRRTEVQPLLLILDRREDAITPLLNQWTYQAMVHELLGIQNNRVSLETVPGNNDMKEVVLSAVQDEFYAANLYSNFGEIGQNIKELMDEFQKKAKTHQKVESIADMKAAISELAIKDTSPGVENIYTQHQAYLSELLDSLVKGRLRDQSYPYVTGCQPVTRVQDVVVFVVGGITYEESLAVQNFNRSNASVRVLLGGTSIHNGRSFIEEVVAATHGVLRSQPPRNTSIM</sequence>
<evidence type="ECO:0000313" key="3">
    <source>
        <dbReference type="WBParaSite" id="PSAMB.scaffold2101size25404.g16412.t1"/>
    </source>
</evidence>
<keyword evidence="2" id="KW-1185">Reference proteome</keyword>
<dbReference type="InterPro" id="IPR043154">
    <property type="entry name" value="Sec-1-like_dom1"/>
</dbReference>
<protein>
    <submittedName>
        <fullName evidence="3">Uncharacterized protein</fullName>
    </submittedName>
</protein>
<dbReference type="Pfam" id="PF00995">
    <property type="entry name" value="Sec1"/>
    <property type="match status" value="3"/>
</dbReference>
<dbReference type="Gene3D" id="3.90.830.10">
    <property type="entry name" value="Syntaxin Binding Protein 1, Chain A, domain 2"/>
    <property type="match status" value="1"/>
</dbReference>
<reference evidence="3" key="1">
    <citation type="submission" date="2022-11" db="UniProtKB">
        <authorList>
            <consortium name="WormBaseParasite"/>
        </authorList>
    </citation>
    <scope>IDENTIFICATION</scope>
</reference>
<dbReference type="SUPFAM" id="SSF56815">
    <property type="entry name" value="Sec1/munc18-like (SM) proteins"/>
    <property type="match status" value="1"/>
</dbReference>
<evidence type="ECO:0000313" key="2">
    <source>
        <dbReference type="Proteomes" id="UP000887566"/>
    </source>
</evidence>
<proteinExistence type="inferred from homology"/>
<dbReference type="Proteomes" id="UP000887566">
    <property type="component" value="Unplaced"/>
</dbReference>
<dbReference type="GO" id="GO:0016192">
    <property type="term" value="P:vesicle-mediated transport"/>
    <property type="evidence" value="ECO:0007669"/>
    <property type="project" value="InterPro"/>
</dbReference>
<evidence type="ECO:0000256" key="1">
    <source>
        <dbReference type="ARBA" id="ARBA00009884"/>
    </source>
</evidence>
<organism evidence="2 3">
    <name type="scientific">Plectus sambesii</name>
    <dbReference type="NCBI Taxonomy" id="2011161"/>
    <lineage>
        <taxon>Eukaryota</taxon>
        <taxon>Metazoa</taxon>
        <taxon>Ecdysozoa</taxon>
        <taxon>Nematoda</taxon>
        <taxon>Chromadorea</taxon>
        <taxon>Plectida</taxon>
        <taxon>Plectina</taxon>
        <taxon>Plectoidea</taxon>
        <taxon>Plectidae</taxon>
        <taxon>Plectus</taxon>
    </lineage>
</organism>